<dbReference type="AlphaFoldDB" id="A0AAE1RFR3"/>
<evidence type="ECO:0000313" key="8">
    <source>
        <dbReference type="Proteomes" id="UP001291623"/>
    </source>
</evidence>
<reference evidence="7" key="1">
    <citation type="submission" date="2023-12" db="EMBL/GenBank/DDBJ databases">
        <title>Genome assembly of Anisodus tanguticus.</title>
        <authorList>
            <person name="Wang Y.-J."/>
        </authorList>
    </citation>
    <scope>NUCLEOTIDE SEQUENCE</scope>
    <source>
        <strain evidence="7">KB-2021</strain>
        <tissue evidence="7">Leaf</tissue>
    </source>
</reference>
<dbReference type="PROSITE" id="PS51032">
    <property type="entry name" value="AP2_ERF"/>
    <property type="match status" value="1"/>
</dbReference>
<evidence type="ECO:0000256" key="5">
    <source>
        <dbReference type="ARBA" id="ARBA00023242"/>
    </source>
</evidence>
<evidence type="ECO:0000256" key="1">
    <source>
        <dbReference type="ARBA" id="ARBA00004123"/>
    </source>
</evidence>
<dbReference type="InterPro" id="IPR016177">
    <property type="entry name" value="DNA-bd_dom_sf"/>
</dbReference>
<evidence type="ECO:0000259" key="6">
    <source>
        <dbReference type="PROSITE" id="PS51032"/>
    </source>
</evidence>
<evidence type="ECO:0000256" key="4">
    <source>
        <dbReference type="ARBA" id="ARBA00023163"/>
    </source>
</evidence>
<dbReference type="GO" id="GO:0003677">
    <property type="term" value="F:DNA binding"/>
    <property type="evidence" value="ECO:0007669"/>
    <property type="project" value="UniProtKB-KW"/>
</dbReference>
<protein>
    <recommendedName>
        <fullName evidence="6">AP2/ERF domain-containing protein</fullName>
    </recommendedName>
</protein>
<evidence type="ECO:0000256" key="2">
    <source>
        <dbReference type="ARBA" id="ARBA00023015"/>
    </source>
</evidence>
<keyword evidence="4" id="KW-0804">Transcription</keyword>
<proteinExistence type="predicted"/>
<organism evidence="7 8">
    <name type="scientific">Anisodus tanguticus</name>
    <dbReference type="NCBI Taxonomy" id="243964"/>
    <lineage>
        <taxon>Eukaryota</taxon>
        <taxon>Viridiplantae</taxon>
        <taxon>Streptophyta</taxon>
        <taxon>Embryophyta</taxon>
        <taxon>Tracheophyta</taxon>
        <taxon>Spermatophyta</taxon>
        <taxon>Magnoliopsida</taxon>
        <taxon>eudicotyledons</taxon>
        <taxon>Gunneridae</taxon>
        <taxon>Pentapetalae</taxon>
        <taxon>asterids</taxon>
        <taxon>lamiids</taxon>
        <taxon>Solanales</taxon>
        <taxon>Solanaceae</taxon>
        <taxon>Solanoideae</taxon>
        <taxon>Hyoscyameae</taxon>
        <taxon>Anisodus</taxon>
    </lineage>
</organism>
<gene>
    <name evidence="7" type="ORF">RND71_029717</name>
</gene>
<dbReference type="InterPro" id="IPR001471">
    <property type="entry name" value="AP2/ERF_dom"/>
</dbReference>
<keyword evidence="2" id="KW-0805">Transcription regulation</keyword>
<keyword evidence="5" id="KW-0539">Nucleus</keyword>
<evidence type="ECO:0000313" key="7">
    <source>
        <dbReference type="EMBL" id="KAK4350404.1"/>
    </source>
</evidence>
<sequence length="142" mass="16124">MTLEGNNQVLIFLTESSQKLKLWLGTFDRVEEAALAYDSAALLLRGRNAKTNFKNQEILKPNEEKCNLLEKNPRFYQLLKHAIMKKLAGKCQNNECVDQERNKEEICGVQLQFPGLRKTIPGDSSPGSSTLLSINRRICLNE</sequence>
<dbReference type="SMART" id="SM00380">
    <property type="entry name" value="AP2"/>
    <property type="match status" value="1"/>
</dbReference>
<dbReference type="Gene3D" id="3.30.730.10">
    <property type="entry name" value="AP2/ERF domain"/>
    <property type="match status" value="1"/>
</dbReference>
<dbReference type="PANTHER" id="PTHR31194">
    <property type="entry name" value="SHN SHINE , DNA BINDING / TRANSCRIPTION FACTOR"/>
    <property type="match status" value="1"/>
</dbReference>
<dbReference type="CDD" id="cd00018">
    <property type="entry name" value="AP2"/>
    <property type="match status" value="1"/>
</dbReference>
<evidence type="ECO:0000256" key="3">
    <source>
        <dbReference type="ARBA" id="ARBA00023125"/>
    </source>
</evidence>
<dbReference type="EMBL" id="JAVYJV010000016">
    <property type="protein sequence ID" value="KAK4350404.1"/>
    <property type="molecule type" value="Genomic_DNA"/>
</dbReference>
<dbReference type="GO" id="GO:0005634">
    <property type="term" value="C:nucleus"/>
    <property type="evidence" value="ECO:0007669"/>
    <property type="project" value="UniProtKB-SubCell"/>
</dbReference>
<dbReference type="Proteomes" id="UP001291623">
    <property type="component" value="Unassembled WGS sequence"/>
</dbReference>
<dbReference type="PANTHER" id="PTHR31194:SF82">
    <property type="entry name" value="AP2_ERF DOMAIN-CONTAINING PROTEIN"/>
    <property type="match status" value="1"/>
</dbReference>
<keyword evidence="8" id="KW-1185">Reference proteome</keyword>
<keyword evidence="3" id="KW-0238">DNA-binding</keyword>
<dbReference type="SUPFAM" id="SSF54171">
    <property type="entry name" value="DNA-binding domain"/>
    <property type="match status" value="1"/>
</dbReference>
<feature type="domain" description="AP2/ERF" evidence="6">
    <location>
        <begin position="1"/>
        <end position="54"/>
    </location>
</feature>
<dbReference type="InterPro" id="IPR036955">
    <property type="entry name" value="AP2/ERF_dom_sf"/>
</dbReference>
<dbReference type="InterPro" id="IPR050913">
    <property type="entry name" value="AP2/ERF_ERF"/>
</dbReference>
<dbReference type="GO" id="GO:0003700">
    <property type="term" value="F:DNA-binding transcription factor activity"/>
    <property type="evidence" value="ECO:0007669"/>
    <property type="project" value="InterPro"/>
</dbReference>
<name>A0AAE1RFR3_9SOLA</name>
<comment type="caution">
    <text evidence="7">The sequence shown here is derived from an EMBL/GenBank/DDBJ whole genome shotgun (WGS) entry which is preliminary data.</text>
</comment>
<accession>A0AAE1RFR3</accession>
<comment type="subcellular location">
    <subcellularLocation>
        <location evidence="1">Nucleus</location>
    </subcellularLocation>
</comment>